<organism evidence="2 4">
    <name type="scientific">Cannabis sativa</name>
    <name type="common">Hemp</name>
    <name type="synonym">Marijuana</name>
    <dbReference type="NCBI Taxonomy" id="3483"/>
    <lineage>
        <taxon>Eukaryota</taxon>
        <taxon>Viridiplantae</taxon>
        <taxon>Streptophyta</taxon>
        <taxon>Embryophyta</taxon>
        <taxon>Tracheophyta</taxon>
        <taxon>Spermatophyta</taxon>
        <taxon>Magnoliopsida</taxon>
        <taxon>eudicotyledons</taxon>
        <taxon>Gunneridae</taxon>
        <taxon>Pentapetalae</taxon>
        <taxon>rosids</taxon>
        <taxon>fabids</taxon>
        <taxon>Rosales</taxon>
        <taxon>Cannabaceae</taxon>
        <taxon>Cannabis</taxon>
    </lineage>
</organism>
<reference evidence="4 5" key="1">
    <citation type="journal article" date="2020" name="bioRxiv">
        <title>Sequence and annotation of 42 cannabis genomes reveals extensive copy number variation in cannabinoid synthesis and pathogen resistance genes.</title>
        <authorList>
            <person name="Mckernan K.J."/>
            <person name="Helbert Y."/>
            <person name="Kane L.T."/>
            <person name="Ebling H."/>
            <person name="Zhang L."/>
            <person name="Liu B."/>
            <person name="Eaton Z."/>
            <person name="Mclaughlin S."/>
            <person name="Kingan S."/>
            <person name="Baybayan P."/>
            <person name="Concepcion G."/>
            <person name="Jordan M."/>
            <person name="Riva A."/>
            <person name="Barbazuk W."/>
            <person name="Harkins T."/>
        </authorList>
    </citation>
    <scope>NUCLEOTIDE SEQUENCE [LARGE SCALE GENOMIC DNA]</scope>
    <source>
        <strain evidence="4 5">cv. Jamaican Lion 4</strain>
        <strain evidence="1">Father</strain>
        <strain evidence="2">Mother</strain>
        <tissue evidence="2">Leaf</tissue>
    </source>
</reference>
<name>A0A7J6GJE6_CANSA</name>
<gene>
    <name evidence="2" type="ORF">F8388_009022</name>
    <name evidence="1" type="ORF">G4B88_022993</name>
    <name evidence="3" type="ORF">G4B88_024616</name>
</gene>
<dbReference type="Proteomes" id="UP000525078">
    <property type="component" value="Unassembled WGS sequence"/>
</dbReference>
<dbReference type="EMBL" id="JAATIQ010000080">
    <property type="protein sequence ID" value="KAF4387044.1"/>
    <property type="molecule type" value="Genomic_DNA"/>
</dbReference>
<protein>
    <submittedName>
        <fullName evidence="2">Uncharacterized protein</fullName>
    </submittedName>
</protein>
<comment type="caution">
    <text evidence="2">The sequence shown here is derived from an EMBL/GenBank/DDBJ whole genome shotgun (WGS) entry which is preliminary data.</text>
</comment>
<dbReference type="Proteomes" id="UP000583929">
    <property type="component" value="Unassembled WGS sequence"/>
</dbReference>
<evidence type="ECO:0000313" key="4">
    <source>
        <dbReference type="Proteomes" id="UP000525078"/>
    </source>
</evidence>
<evidence type="ECO:0000313" key="5">
    <source>
        <dbReference type="Proteomes" id="UP000583929"/>
    </source>
</evidence>
<evidence type="ECO:0000313" key="1">
    <source>
        <dbReference type="EMBL" id="KAF4378170.1"/>
    </source>
</evidence>
<accession>A0A7J6GJE6</accession>
<evidence type="ECO:0000313" key="3">
    <source>
        <dbReference type="EMBL" id="KAF4387044.1"/>
    </source>
</evidence>
<proteinExistence type="predicted"/>
<keyword evidence="5" id="KW-1185">Reference proteome</keyword>
<dbReference type="EMBL" id="JAATIP010000053">
    <property type="protein sequence ID" value="KAF4382991.1"/>
    <property type="molecule type" value="Genomic_DNA"/>
</dbReference>
<dbReference type="AlphaFoldDB" id="A0A7J6GJE6"/>
<dbReference type="EMBL" id="JAATIQ010000139">
    <property type="protein sequence ID" value="KAF4378170.1"/>
    <property type="molecule type" value="Genomic_DNA"/>
</dbReference>
<sequence>MFSETGPEFSEHINLEGKNTGASFSLHRGNGSGSHDGCCCINIYINNNIQGANNSVLSESKVEMRDPGVHFYFGDLKLGKKCRRTNKKRKDLLAAYWMI</sequence>
<evidence type="ECO:0000313" key="2">
    <source>
        <dbReference type="EMBL" id="KAF4382991.1"/>
    </source>
</evidence>